<comment type="caution">
    <text evidence="1">The sequence shown here is derived from an EMBL/GenBank/DDBJ whole genome shotgun (WGS) entry which is preliminary data.</text>
</comment>
<name>K6YNP1_9ALTE</name>
<protein>
    <recommendedName>
        <fullName evidence="3">Agenet-like domain-containing protein</fullName>
    </recommendedName>
</protein>
<proteinExistence type="predicted"/>
<dbReference type="EMBL" id="BAEO01000015">
    <property type="protein sequence ID" value="GAC18263.1"/>
    <property type="molecule type" value="Genomic_DNA"/>
</dbReference>
<evidence type="ECO:0008006" key="3">
    <source>
        <dbReference type="Google" id="ProtNLM"/>
    </source>
</evidence>
<reference evidence="1 2" key="1">
    <citation type="journal article" date="2017" name="Antonie Van Leeuwenhoek">
        <title>Rhizobium rhizosphaerae sp. nov., a novel species isolated from rice rhizosphere.</title>
        <authorList>
            <person name="Zhao J.J."/>
            <person name="Zhang J."/>
            <person name="Zhang R.J."/>
            <person name="Zhang C.W."/>
            <person name="Yin H.Q."/>
            <person name="Zhang X.X."/>
        </authorList>
    </citation>
    <scope>NUCLEOTIDE SEQUENCE [LARGE SCALE GENOMIC DNA]</scope>
    <source>
        <strain evidence="1 2">BSs20135</strain>
    </source>
</reference>
<evidence type="ECO:0000313" key="1">
    <source>
        <dbReference type="EMBL" id="GAC18263.1"/>
    </source>
</evidence>
<organism evidence="1 2">
    <name type="scientific">Paraglaciecola arctica BSs20135</name>
    <dbReference type="NCBI Taxonomy" id="493475"/>
    <lineage>
        <taxon>Bacteria</taxon>
        <taxon>Pseudomonadati</taxon>
        <taxon>Pseudomonadota</taxon>
        <taxon>Gammaproteobacteria</taxon>
        <taxon>Alteromonadales</taxon>
        <taxon>Alteromonadaceae</taxon>
        <taxon>Paraglaciecola</taxon>
    </lineage>
</organism>
<gene>
    <name evidence="1" type="ORF">GARC_1283</name>
</gene>
<sequence length="263" mass="29446">MKQKLITFSHFLRITVTICALILAFPLLAQNSWSVGDRIFGQAGDGNWYSGYITQIHSKGYKVKYDVNGKTIVNAKKIAPYTWKVGSSIRCKIQGGGNDYYRGKLISANQYNQFDVHFDRGNIEPTWSSSCIYDGTPFIPAPKTNRVDQYSPPPPGSSSRKFGPGEAVLAYHTGYWYPAKIMAVQIQDYAIKFSGGLEMNYVESHLSPVVWRQGSPVECTGKGKSAKSQYYKATVEAINNSEIWVIFSNNVRQTLIHGKCRSK</sequence>
<dbReference type="Gene3D" id="2.30.30.140">
    <property type="match status" value="2"/>
</dbReference>
<dbReference type="AlphaFoldDB" id="K6YNP1"/>
<keyword evidence="2" id="KW-1185">Reference proteome</keyword>
<accession>K6YNP1</accession>
<dbReference type="Proteomes" id="UP000006327">
    <property type="component" value="Unassembled WGS sequence"/>
</dbReference>
<evidence type="ECO:0000313" key="2">
    <source>
        <dbReference type="Proteomes" id="UP000006327"/>
    </source>
</evidence>
<dbReference type="PANTHER" id="PTHR46297">
    <property type="entry name" value="ZINC FINGER CCCH-TYPE WITH G PATCH DOMAIN-CONTAINING PROTEIN"/>
    <property type="match status" value="1"/>
</dbReference>